<dbReference type="AlphaFoldDB" id="A0A1Z4LRW3"/>
<keyword evidence="5" id="KW-1185">Reference proteome</keyword>
<evidence type="ECO:0000256" key="1">
    <source>
        <dbReference type="ARBA" id="ARBA00022679"/>
    </source>
</evidence>
<dbReference type="OrthoDB" id="9794566at2"/>
<proteinExistence type="predicted"/>
<name>A0A1Z4LRW3_9CYAN</name>
<protein>
    <submittedName>
        <fullName evidence="4">Acetyltransferase, GNAT family protein</fullName>
    </submittedName>
</protein>
<dbReference type="PANTHER" id="PTHR43877:SF1">
    <property type="entry name" value="ACETYLTRANSFERASE"/>
    <property type="match status" value="1"/>
</dbReference>
<dbReference type="PROSITE" id="PS51186">
    <property type="entry name" value="GNAT"/>
    <property type="match status" value="1"/>
</dbReference>
<evidence type="ECO:0000259" key="3">
    <source>
        <dbReference type="PROSITE" id="PS51186"/>
    </source>
</evidence>
<sequence length="141" mass="15759">MTIDIRSLSQGDEEILNHVASDVFDNELNKNLVAEFLADSRHHIVVAIDEDLVVGFASGVHYIHPDKPPELWINEVGVTPTHQRQGIGKKLLQEMFLKAKSLGCNQAWVLTDRSNTPAMGLYASVVENENSEDVVMFNFNL</sequence>
<keyword evidence="2" id="KW-0012">Acyltransferase</keyword>
<dbReference type="InterPro" id="IPR050832">
    <property type="entry name" value="Bact_Acetyltransf"/>
</dbReference>
<dbReference type="InterPro" id="IPR000182">
    <property type="entry name" value="GNAT_dom"/>
</dbReference>
<evidence type="ECO:0000256" key="2">
    <source>
        <dbReference type="ARBA" id="ARBA00023315"/>
    </source>
</evidence>
<dbReference type="Gene3D" id="3.40.630.30">
    <property type="match status" value="1"/>
</dbReference>
<dbReference type="CDD" id="cd04301">
    <property type="entry name" value="NAT_SF"/>
    <property type="match status" value="1"/>
</dbReference>
<organism evidence="4 5">
    <name type="scientific">Calothrix parasitica NIES-267</name>
    <dbReference type="NCBI Taxonomy" id="1973488"/>
    <lineage>
        <taxon>Bacteria</taxon>
        <taxon>Bacillati</taxon>
        <taxon>Cyanobacteriota</taxon>
        <taxon>Cyanophyceae</taxon>
        <taxon>Nostocales</taxon>
        <taxon>Calotrichaceae</taxon>
        <taxon>Calothrix</taxon>
    </lineage>
</organism>
<feature type="domain" description="N-acetyltransferase" evidence="3">
    <location>
        <begin position="3"/>
        <end position="141"/>
    </location>
</feature>
<dbReference type="InterPro" id="IPR016181">
    <property type="entry name" value="Acyl_CoA_acyltransferase"/>
</dbReference>
<gene>
    <name evidence="4" type="ORF">NIES267_33950</name>
</gene>
<reference evidence="4 5" key="1">
    <citation type="submission" date="2017-06" db="EMBL/GenBank/DDBJ databases">
        <title>Genome sequencing of cyanobaciteial culture collection at National Institute for Environmental Studies (NIES).</title>
        <authorList>
            <person name="Hirose Y."/>
            <person name="Shimura Y."/>
            <person name="Fujisawa T."/>
            <person name="Nakamura Y."/>
            <person name="Kawachi M."/>
        </authorList>
    </citation>
    <scope>NUCLEOTIDE SEQUENCE [LARGE SCALE GENOMIC DNA]</scope>
    <source>
        <strain evidence="4 5">NIES-267</strain>
    </source>
</reference>
<accession>A0A1Z4LRW3</accession>
<dbReference type="Pfam" id="PF00583">
    <property type="entry name" value="Acetyltransf_1"/>
    <property type="match status" value="1"/>
</dbReference>
<dbReference type="Proteomes" id="UP000218418">
    <property type="component" value="Chromosome"/>
</dbReference>
<dbReference type="SUPFAM" id="SSF55729">
    <property type="entry name" value="Acyl-CoA N-acyltransferases (Nat)"/>
    <property type="match status" value="1"/>
</dbReference>
<dbReference type="PANTHER" id="PTHR43877">
    <property type="entry name" value="AMINOALKYLPHOSPHONATE N-ACETYLTRANSFERASE-RELATED-RELATED"/>
    <property type="match status" value="1"/>
</dbReference>
<evidence type="ECO:0000313" key="4">
    <source>
        <dbReference type="EMBL" id="BAY83901.1"/>
    </source>
</evidence>
<dbReference type="GO" id="GO:0016747">
    <property type="term" value="F:acyltransferase activity, transferring groups other than amino-acyl groups"/>
    <property type="evidence" value="ECO:0007669"/>
    <property type="project" value="InterPro"/>
</dbReference>
<keyword evidence="1 4" id="KW-0808">Transferase</keyword>
<dbReference type="EMBL" id="AP018227">
    <property type="protein sequence ID" value="BAY83901.1"/>
    <property type="molecule type" value="Genomic_DNA"/>
</dbReference>
<evidence type="ECO:0000313" key="5">
    <source>
        <dbReference type="Proteomes" id="UP000218418"/>
    </source>
</evidence>